<feature type="transmembrane region" description="Helical" evidence="2">
    <location>
        <begin position="98"/>
        <end position="116"/>
    </location>
</feature>
<feature type="region of interest" description="Disordered" evidence="1">
    <location>
        <begin position="1"/>
        <end position="33"/>
    </location>
</feature>
<keyword evidence="2" id="KW-0812">Transmembrane</keyword>
<sequence length="364" mass="39041">MTMPQSFTPVYPSQAAGQPPAQEPTGQHYYQSPPQQAQQAMAAPGPAAAPAYAAKSPCLIIDTPAWVVVVFSVIMGLTLPILGLSARVMHDLYLDCNGLSLAISIMTWLAVGYVVLTEKMPALRGYYHIYLVIAVNLFMTLMWLVTMAVVAHKRAQFKYPVTLDDCSSDGSFLNSTTCSILKRWYVQVLTKTGLAMEVAIACLSVLQMILYLAVSIWFLKTYFDSRNTVATTMAMVTGPSAVEAQHYVSAPQQPEKQDPMAAAAPPPVYNAPVAAPLPVPSVPVAPAMHQQPHAAADPVSPPAPPLSSVSPVSWSAVMHSPTPPPPMAVPSDVSELPSRAQQQMNPPVEMYAAHTQGPSQGHNQ</sequence>
<keyword evidence="2" id="KW-1133">Transmembrane helix</keyword>
<dbReference type="PANTHER" id="PTHR37451">
    <property type="entry name" value="MARVEL DOMAIN"/>
    <property type="match status" value="1"/>
</dbReference>
<protein>
    <recommendedName>
        <fullName evidence="5">MARVEL domain-containing protein</fullName>
    </recommendedName>
</protein>
<feature type="transmembrane region" description="Helical" evidence="2">
    <location>
        <begin position="65"/>
        <end position="86"/>
    </location>
</feature>
<keyword evidence="2" id="KW-0472">Membrane</keyword>
<evidence type="ECO:0000313" key="4">
    <source>
        <dbReference type="Proteomes" id="UP001583280"/>
    </source>
</evidence>
<evidence type="ECO:0000256" key="2">
    <source>
        <dbReference type="SAM" id="Phobius"/>
    </source>
</evidence>
<evidence type="ECO:0008006" key="5">
    <source>
        <dbReference type="Google" id="ProtNLM"/>
    </source>
</evidence>
<organism evidence="3 4">
    <name type="scientific">Ceratocystis pirilliformis</name>
    <dbReference type="NCBI Taxonomy" id="259994"/>
    <lineage>
        <taxon>Eukaryota</taxon>
        <taxon>Fungi</taxon>
        <taxon>Dikarya</taxon>
        <taxon>Ascomycota</taxon>
        <taxon>Pezizomycotina</taxon>
        <taxon>Sordariomycetes</taxon>
        <taxon>Hypocreomycetidae</taxon>
        <taxon>Microascales</taxon>
        <taxon>Ceratocystidaceae</taxon>
        <taxon>Ceratocystis</taxon>
    </lineage>
</organism>
<feature type="compositionally biased region" description="Low complexity" evidence="1">
    <location>
        <begin position="289"/>
        <end position="298"/>
    </location>
</feature>
<dbReference type="EMBL" id="JAWDJO010000016">
    <property type="protein sequence ID" value="KAL1900016.1"/>
    <property type="molecule type" value="Genomic_DNA"/>
</dbReference>
<feature type="transmembrane region" description="Helical" evidence="2">
    <location>
        <begin position="198"/>
        <end position="219"/>
    </location>
</feature>
<feature type="region of interest" description="Disordered" evidence="1">
    <location>
        <begin position="289"/>
        <end position="364"/>
    </location>
</feature>
<dbReference type="Proteomes" id="UP001583280">
    <property type="component" value="Unassembled WGS sequence"/>
</dbReference>
<feature type="compositionally biased region" description="Low complexity" evidence="1">
    <location>
        <begin position="306"/>
        <end position="320"/>
    </location>
</feature>
<gene>
    <name evidence="3" type="ORF">Cpir12675_001121</name>
</gene>
<comment type="caution">
    <text evidence="3">The sequence shown here is derived from an EMBL/GenBank/DDBJ whole genome shotgun (WGS) entry which is preliminary data.</text>
</comment>
<accession>A0ABR3ZH83</accession>
<feature type="transmembrane region" description="Helical" evidence="2">
    <location>
        <begin position="128"/>
        <end position="150"/>
    </location>
</feature>
<dbReference type="PANTHER" id="PTHR37451:SF4">
    <property type="entry name" value="MARVEL DOMAIN-CONTAINING PROTEIN"/>
    <property type="match status" value="1"/>
</dbReference>
<proteinExistence type="predicted"/>
<name>A0ABR3ZH83_9PEZI</name>
<evidence type="ECO:0000313" key="3">
    <source>
        <dbReference type="EMBL" id="KAL1900016.1"/>
    </source>
</evidence>
<keyword evidence="4" id="KW-1185">Reference proteome</keyword>
<evidence type="ECO:0000256" key="1">
    <source>
        <dbReference type="SAM" id="MobiDB-lite"/>
    </source>
</evidence>
<reference evidence="3 4" key="1">
    <citation type="journal article" date="2024" name="IMA Fungus">
        <title>IMA Genome - F19 : A genome assembly and annotation guide to empower mycologists, including annotated draft genome sequences of Ceratocystis pirilliformis, Diaporthe australafricana, Fusarium ophioides, Paecilomyces lecythidis, and Sporothrix stenoceras.</title>
        <authorList>
            <person name="Aylward J."/>
            <person name="Wilson A.M."/>
            <person name="Visagie C.M."/>
            <person name="Spraker J."/>
            <person name="Barnes I."/>
            <person name="Buitendag C."/>
            <person name="Ceriani C."/>
            <person name="Del Mar Angel L."/>
            <person name="du Plessis D."/>
            <person name="Fuchs T."/>
            <person name="Gasser K."/>
            <person name="Kramer D."/>
            <person name="Li W."/>
            <person name="Munsamy K."/>
            <person name="Piso A."/>
            <person name="Price J.L."/>
            <person name="Sonnekus B."/>
            <person name="Thomas C."/>
            <person name="van der Nest A."/>
            <person name="van Dijk A."/>
            <person name="van Heerden A."/>
            <person name="van Vuuren N."/>
            <person name="Yilmaz N."/>
            <person name="Duong T.A."/>
            <person name="van der Merwe N.A."/>
            <person name="Wingfield M.J."/>
            <person name="Wingfield B.D."/>
        </authorList>
    </citation>
    <scope>NUCLEOTIDE SEQUENCE [LARGE SCALE GENOMIC DNA]</scope>
    <source>
        <strain evidence="3 4">CMW 12675</strain>
    </source>
</reference>